<dbReference type="Proteomes" id="UP001480595">
    <property type="component" value="Unassembled WGS sequence"/>
</dbReference>
<dbReference type="EMBL" id="JAQQWL010000007">
    <property type="protein sequence ID" value="KAK8064354.1"/>
    <property type="molecule type" value="Genomic_DNA"/>
</dbReference>
<evidence type="ECO:0000313" key="3">
    <source>
        <dbReference type="Proteomes" id="UP001480595"/>
    </source>
</evidence>
<dbReference type="RefSeq" id="XP_066715343.1">
    <property type="nucleotide sequence ID" value="XM_066858401.1"/>
</dbReference>
<feature type="signal peptide" evidence="1">
    <location>
        <begin position="1"/>
        <end position="18"/>
    </location>
</feature>
<protein>
    <submittedName>
        <fullName evidence="2">Uncharacterized protein</fullName>
    </submittedName>
</protein>
<dbReference type="GeneID" id="92091464"/>
<name>A0ABR1V2Q5_9PEZI</name>
<evidence type="ECO:0000256" key="1">
    <source>
        <dbReference type="SAM" id="SignalP"/>
    </source>
</evidence>
<feature type="chain" id="PRO_5045909291" evidence="1">
    <location>
        <begin position="19"/>
        <end position="112"/>
    </location>
</feature>
<comment type="caution">
    <text evidence="2">The sequence shown here is derived from an EMBL/GenBank/DDBJ whole genome shotgun (WGS) entry which is preliminary data.</text>
</comment>
<proteinExistence type="predicted"/>
<organism evidence="2 3">
    <name type="scientific">Apiospora phragmitis</name>
    <dbReference type="NCBI Taxonomy" id="2905665"/>
    <lineage>
        <taxon>Eukaryota</taxon>
        <taxon>Fungi</taxon>
        <taxon>Dikarya</taxon>
        <taxon>Ascomycota</taxon>
        <taxon>Pezizomycotina</taxon>
        <taxon>Sordariomycetes</taxon>
        <taxon>Xylariomycetidae</taxon>
        <taxon>Amphisphaeriales</taxon>
        <taxon>Apiosporaceae</taxon>
        <taxon>Apiospora</taxon>
    </lineage>
</organism>
<sequence length="112" mass="11795">MKAAFFIAPPLLGAVATAAPAPAGLAANASPMITYCDAENMQGSCTTLDASDERLCATMAHATKSIKVFDGYQCNLFISACSVSGWKVYYAGTYNTIDDLWKESKAIEGVQA</sequence>
<gene>
    <name evidence="2" type="ORF">PG994_006992</name>
</gene>
<accession>A0ABR1V2Q5</accession>
<evidence type="ECO:0000313" key="2">
    <source>
        <dbReference type="EMBL" id="KAK8064354.1"/>
    </source>
</evidence>
<reference evidence="2 3" key="1">
    <citation type="submission" date="2023-01" db="EMBL/GenBank/DDBJ databases">
        <title>Analysis of 21 Apiospora genomes using comparative genomics revels a genus with tremendous synthesis potential of carbohydrate active enzymes and secondary metabolites.</title>
        <authorList>
            <person name="Sorensen T."/>
        </authorList>
    </citation>
    <scope>NUCLEOTIDE SEQUENCE [LARGE SCALE GENOMIC DNA]</scope>
    <source>
        <strain evidence="2 3">CBS 135458</strain>
    </source>
</reference>
<keyword evidence="1" id="KW-0732">Signal</keyword>
<keyword evidence="3" id="KW-1185">Reference proteome</keyword>